<dbReference type="PROSITE" id="PS01302">
    <property type="entry name" value="UPF0758"/>
    <property type="match status" value="1"/>
</dbReference>
<evidence type="ECO:0000256" key="1">
    <source>
        <dbReference type="ARBA" id="ARBA00022670"/>
    </source>
</evidence>
<accession>A0A5J4R721</accession>
<organism evidence="7">
    <name type="scientific">termite gut metagenome</name>
    <dbReference type="NCBI Taxonomy" id="433724"/>
    <lineage>
        <taxon>unclassified sequences</taxon>
        <taxon>metagenomes</taxon>
        <taxon>organismal metagenomes</taxon>
    </lineage>
</organism>
<comment type="caution">
    <text evidence="7">The sequence shown here is derived from an EMBL/GenBank/DDBJ whole genome shotgun (WGS) entry which is preliminary data.</text>
</comment>
<dbReference type="PROSITE" id="PS50249">
    <property type="entry name" value="MPN"/>
    <property type="match status" value="1"/>
</dbReference>
<dbReference type="InterPro" id="IPR020891">
    <property type="entry name" value="UPF0758_CS"/>
</dbReference>
<dbReference type="GO" id="GO:0008237">
    <property type="term" value="F:metallopeptidase activity"/>
    <property type="evidence" value="ECO:0007669"/>
    <property type="project" value="UniProtKB-KW"/>
</dbReference>
<dbReference type="GO" id="GO:0006508">
    <property type="term" value="P:proteolysis"/>
    <property type="evidence" value="ECO:0007669"/>
    <property type="project" value="UniProtKB-KW"/>
</dbReference>
<feature type="domain" description="MPN" evidence="6">
    <location>
        <begin position="25"/>
        <end position="150"/>
    </location>
</feature>
<dbReference type="PANTHER" id="PTHR30471:SF3">
    <property type="entry name" value="UPF0758 PROTEIN YEES-RELATED"/>
    <property type="match status" value="1"/>
</dbReference>
<dbReference type="Gene3D" id="3.40.140.10">
    <property type="entry name" value="Cytidine Deaminase, domain 2"/>
    <property type="match status" value="1"/>
</dbReference>
<dbReference type="PANTHER" id="PTHR30471">
    <property type="entry name" value="DNA REPAIR PROTEIN RADC"/>
    <property type="match status" value="1"/>
</dbReference>
<dbReference type="GO" id="GO:0046872">
    <property type="term" value="F:metal ion binding"/>
    <property type="evidence" value="ECO:0007669"/>
    <property type="project" value="UniProtKB-KW"/>
</dbReference>
<evidence type="ECO:0000256" key="2">
    <source>
        <dbReference type="ARBA" id="ARBA00022723"/>
    </source>
</evidence>
<evidence type="ECO:0000256" key="3">
    <source>
        <dbReference type="ARBA" id="ARBA00022801"/>
    </source>
</evidence>
<keyword evidence="5" id="KW-0482">Metalloprotease</keyword>
<gene>
    <name evidence="7" type="ORF">EZS27_021778</name>
</gene>
<protein>
    <recommendedName>
        <fullName evidence="6">MPN domain-containing protein</fullName>
    </recommendedName>
</protein>
<dbReference type="Pfam" id="PF04002">
    <property type="entry name" value="RadC"/>
    <property type="match status" value="1"/>
</dbReference>
<evidence type="ECO:0000256" key="5">
    <source>
        <dbReference type="ARBA" id="ARBA00023049"/>
    </source>
</evidence>
<keyword evidence="3" id="KW-0378">Hydrolase</keyword>
<keyword evidence="2" id="KW-0479">Metal-binding</keyword>
<proteinExistence type="predicted"/>
<name>A0A5J4R721_9ZZZZ</name>
<dbReference type="InterPro" id="IPR037518">
    <property type="entry name" value="MPN"/>
</dbReference>
<dbReference type="EMBL" id="SNRY01001652">
    <property type="protein sequence ID" value="KAA6329415.1"/>
    <property type="molecule type" value="Genomic_DNA"/>
</dbReference>
<keyword evidence="4" id="KW-0862">Zinc</keyword>
<evidence type="ECO:0000259" key="6">
    <source>
        <dbReference type="PROSITE" id="PS50249"/>
    </source>
</evidence>
<dbReference type="InterPro" id="IPR025657">
    <property type="entry name" value="RadC_JAB"/>
</dbReference>
<sequence>MENPFTVNEVKLSYKLKQKASERPKVFDSNSIYKVLLNCYDSDTIEYRESFKVLLLNRGNKVLGVMNISEGGISETTVDIRLILQAALLGNASNIAISHNHPSGNVNPSRNDDFLTNRVKKACEAIGIELYDHIIVTPDSYYSYADEGRI</sequence>
<keyword evidence="1" id="KW-0645">Protease</keyword>
<reference evidence="7" key="1">
    <citation type="submission" date="2019-03" db="EMBL/GenBank/DDBJ databases">
        <title>Single cell metagenomics reveals metabolic interactions within the superorganism composed of flagellate Streblomastix strix and complex community of Bacteroidetes bacteria on its surface.</title>
        <authorList>
            <person name="Treitli S.C."/>
            <person name="Kolisko M."/>
            <person name="Husnik F."/>
            <person name="Keeling P."/>
            <person name="Hampl V."/>
        </authorList>
    </citation>
    <scope>NUCLEOTIDE SEQUENCE</scope>
    <source>
        <strain evidence="7">STM</strain>
    </source>
</reference>
<dbReference type="CDD" id="cd08071">
    <property type="entry name" value="MPN_DUF2466"/>
    <property type="match status" value="1"/>
</dbReference>
<evidence type="ECO:0000313" key="7">
    <source>
        <dbReference type="EMBL" id="KAA6329415.1"/>
    </source>
</evidence>
<dbReference type="AlphaFoldDB" id="A0A5J4R721"/>
<evidence type="ECO:0000256" key="4">
    <source>
        <dbReference type="ARBA" id="ARBA00022833"/>
    </source>
</evidence>
<dbReference type="InterPro" id="IPR001405">
    <property type="entry name" value="UPF0758"/>
</dbReference>